<evidence type="ECO:0000256" key="7">
    <source>
        <dbReference type="ARBA" id="ARBA00023136"/>
    </source>
</evidence>
<feature type="transmembrane region" description="Helical" evidence="11">
    <location>
        <begin position="157"/>
        <end position="185"/>
    </location>
</feature>
<dbReference type="InterPro" id="IPR000832">
    <property type="entry name" value="GPCR_2_secretin-like"/>
</dbReference>
<feature type="transmembrane region" description="Helical" evidence="11">
    <location>
        <begin position="319"/>
        <end position="342"/>
    </location>
</feature>
<dbReference type="InParanoid" id="A0A7M7IYR0"/>
<keyword evidence="6" id="KW-0297">G-protein coupled receptor</keyword>
<sequence>MRRTGGSSLMGPLANSTTTSTSLPIQTLTSMLNAGDTGGVLLDEFFANFTESECAGASIAANFTKGDVLLRCPSSWDGISCWPSVAAGLTVSRSCKLLFETMDDAQHSLYAQYGAGPRAYRRCSYSGHWADNITNYNACIAVINMVKIPESSEHADLLPLTVTGIVVCLSSISLLFLTASAFIFAHFSGLECSRTRVHQQFVVALILNALSLLAISVPVTLHNLQPDIPNITKETPLLCKLVLCVKMYSSNASINWMFVEGLLLHSRVTTQIFKQDAPFRLYYAIGWGLPLATLLPWAGAMQAELPSVGCWEGYARSPAVWLLIAPRLAALSINMVFLTNIIRVVVSRTQRNSDENKQFKKAVRATLLLFPLLGVPHLLFAINPHEMDARLQNAYFVINAVLQSSQGIFVAVIYCFMNVEVQTCIRNAYLRAAIRRNPNRRSLVSHRFSRGINISQRNRLPLQCRRRNQGMNGGKPVIVVMQKAINKKIASKECDVSATYVDVISLSSHQKTSANATTVSATVALRQFSSNSSKDCRTVIREVENSGSGHVVLNDGSDLTSRRSAQDYVVVAEVDNNRQRHQSALQIV</sequence>
<evidence type="ECO:0000256" key="5">
    <source>
        <dbReference type="ARBA" id="ARBA00022989"/>
    </source>
</evidence>
<dbReference type="InterPro" id="IPR050332">
    <property type="entry name" value="GPCR_2"/>
</dbReference>
<evidence type="ECO:0000256" key="9">
    <source>
        <dbReference type="ARBA" id="ARBA00023224"/>
    </source>
</evidence>
<keyword evidence="5 11" id="KW-1133">Transmembrane helix</keyword>
<dbReference type="InterPro" id="IPR017981">
    <property type="entry name" value="GPCR_2-like_7TM"/>
</dbReference>
<dbReference type="SUPFAM" id="SSF111418">
    <property type="entry name" value="Hormone receptor domain"/>
    <property type="match status" value="1"/>
</dbReference>
<dbReference type="PANTHER" id="PTHR45620">
    <property type="entry name" value="PDF RECEPTOR-LIKE PROTEIN-RELATED"/>
    <property type="match status" value="1"/>
</dbReference>
<feature type="transmembrane region" description="Helical" evidence="11">
    <location>
        <begin position="281"/>
        <end position="299"/>
    </location>
</feature>
<evidence type="ECO:0000256" key="2">
    <source>
        <dbReference type="ARBA" id="ARBA00005314"/>
    </source>
</evidence>
<feature type="domain" description="G-protein coupled receptors family 2 profile 1" evidence="12">
    <location>
        <begin position="53"/>
        <end position="143"/>
    </location>
</feature>
<dbReference type="GO" id="GO:0017046">
    <property type="term" value="F:peptide hormone binding"/>
    <property type="evidence" value="ECO:0007669"/>
    <property type="project" value="TreeGrafter"/>
</dbReference>
<dbReference type="PROSITE" id="PS50261">
    <property type="entry name" value="G_PROTEIN_RECEP_F2_4"/>
    <property type="match status" value="1"/>
</dbReference>
<evidence type="ECO:0000313" key="14">
    <source>
        <dbReference type="EnsemblMetazoa" id="XP_022643371"/>
    </source>
</evidence>
<dbReference type="CDD" id="cd15041">
    <property type="entry name" value="7tmB1_hormone_R"/>
    <property type="match status" value="1"/>
</dbReference>
<reference evidence="14" key="1">
    <citation type="submission" date="2021-01" db="UniProtKB">
        <authorList>
            <consortium name="EnsemblMetazoa"/>
        </authorList>
    </citation>
    <scope>IDENTIFICATION</scope>
</reference>
<dbReference type="GO" id="GO:0008528">
    <property type="term" value="F:G protein-coupled peptide receptor activity"/>
    <property type="evidence" value="ECO:0007669"/>
    <property type="project" value="TreeGrafter"/>
</dbReference>
<keyword evidence="15" id="KW-1185">Reference proteome</keyword>
<dbReference type="Pfam" id="PF00002">
    <property type="entry name" value="7tm_2"/>
    <property type="match status" value="1"/>
</dbReference>
<dbReference type="AlphaFoldDB" id="A0A7M7IYR0"/>
<evidence type="ECO:0000256" key="3">
    <source>
        <dbReference type="ARBA" id="ARBA00022475"/>
    </source>
</evidence>
<feature type="transmembrane region" description="Helical" evidence="11">
    <location>
        <begin position="362"/>
        <end position="382"/>
    </location>
</feature>
<dbReference type="RefSeq" id="XP_022643371.1">
    <property type="nucleotide sequence ID" value="XM_022787636.1"/>
</dbReference>
<feature type="transmembrane region" description="Helical" evidence="11">
    <location>
        <begin position="394"/>
        <end position="417"/>
    </location>
</feature>
<keyword evidence="9" id="KW-0807">Transducer</keyword>
<evidence type="ECO:0000256" key="10">
    <source>
        <dbReference type="SAM" id="MobiDB-lite"/>
    </source>
</evidence>
<dbReference type="SUPFAM" id="SSF81321">
    <property type="entry name" value="Family A G protein-coupled receptor-like"/>
    <property type="match status" value="1"/>
</dbReference>
<dbReference type="InterPro" id="IPR001879">
    <property type="entry name" value="GPCR_2_extracellular_dom"/>
</dbReference>
<feature type="transmembrane region" description="Helical" evidence="11">
    <location>
        <begin position="197"/>
        <end position="221"/>
    </location>
</feature>
<dbReference type="KEGG" id="vde:111242811"/>
<keyword evidence="7 11" id="KW-0472">Membrane</keyword>
<evidence type="ECO:0000313" key="15">
    <source>
        <dbReference type="Proteomes" id="UP000594260"/>
    </source>
</evidence>
<proteinExistence type="inferred from homology"/>
<keyword evidence="8" id="KW-0675">Receptor</keyword>
<evidence type="ECO:0000256" key="8">
    <source>
        <dbReference type="ARBA" id="ARBA00023170"/>
    </source>
</evidence>
<dbReference type="OrthoDB" id="5967113at2759"/>
<organism evidence="14 15">
    <name type="scientific">Varroa destructor</name>
    <name type="common">Honeybee mite</name>
    <dbReference type="NCBI Taxonomy" id="109461"/>
    <lineage>
        <taxon>Eukaryota</taxon>
        <taxon>Metazoa</taxon>
        <taxon>Ecdysozoa</taxon>
        <taxon>Arthropoda</taxon>
        <taxon>Chelicerata</taxon>
        <taxon>Arachnida</taxon>
        <taxon>Acari</taxon>
        <taxon>Parasitiformes</taxon>
        <taxon>Mesostigmata</taxon>
        <taxon>Gamasina</taxon>
        <taxon>Dermanyssoidea</taxon>
        <taxon>Varroidae</taxon>
        <taxon>Varroa</taxon>
    </lineage>
</organism>
<feature type="region of interest" description="Disordered" evidence="10">
    <location>
        <begin position="1"/>
        <end position="20"/>
    </location>
</feature>
<dbReference type="Pfam" id="PF02793">
    <property type="entry name" value="HRM"/>
    <property type="match status" value="1"/>
</dbReference>
<name>A0A7M7IYR0_VARDE</name>
<dbReference type="PRINTS" id="PR00249">
    <property type="entry name" value="GPCRSECRETIN"/>
</dbReference>
<evidence type="ECO:0000256" key="4">
    <source>
        <dbReference type="ARBA" id="ARBA00022692"/>
    </source>
</evidence>
<dbReference type="GO" id="GO:0007188">
    <property type="term" value="P:adenylate cyclase-modulating G protein-coupled receptor signaling pathway"/>
    <property type="evidence" value="ECO:0007669"/>
    <property type="project" value="TreeGrafter"/>
</dbReference>
<dbReference type="SMART" id="SM00008">
    <property type="entry name" value="HormR"/>
    <property type="match status" value="1"/>
</dbReference>
<dbReference type="PANTHER" id="PTHR45620:SF15">
    <property type="entry name" value="DIURETIC HORMONE 44 RECEPTOR 1-RELATED"/>
    <property type="match status" value="1"/>
</dbReference>
<dbReference type="EnsemblMetazoa" id="XM_022787636">
    <property type="protein sequence ID" value="XP_022643371"/>
    <property type="gene ID" value="LOC111242811"/>
</dbReference>
<dbReference type="Gene3D" id="1.20.1070.10">
    <property type="entry name" value="Rhodopsin 7-helix transmembrane proteins"/>
    <property type="match status" value="1"/>
</dbReference>
<comment type="similarity">
    <text evidence="2">Belongs to the G-protein coupled receptor 2 family.</text>
</comment>
<evidence type="ECO:0000256" key="11">
    <source>
        <dbReference type="SAM" id="Phobius"/>
    </source>
</evidence>
<dbReference type="InterPro" id="IPR036445">
    <property type="entry name" value="GPCR_2_extracell_dom_sf"/>
</dbReference>
<dbReference type="FunCoup" id="A0A7M7IYR0">
    <property type="interactions" value="16"/>
</dbReference>
<dbReference type="GO" id="GO:0007166">
    <property type="term" value="P:cell surface receptor signaling pathway"/>
    <property type="evidence" value="ECO:0007669"/>
    <property type="project" value="InterPro"/>
</dbReference>
<accession>A0A7M7IYR0</accession>
<dbReference type="PROSITE" id="PS50227">
    <property type="entry name" value="G_PROTEIN_RECEP_F2_3"/>
    <property type="match status" value="1"/>
</dbReference>
<dbReference type="Proteomes" id="UP000594260">
    <property type="component" value="Unplaced"/>
</dbReference>
<evidence type="ECO:0000259" key="12">
    <source>
        <dbReference type="PROSITE" id="PS50227"/>
    </source>
</evidence>
<evidence type="ECO:0000256" key="1">
    <source>
        <dbReference type="ARBA" id="ARBA00004651"/>
    </source>
</evidence>
<dbReference type="GeneID" id="111242811"/>
<dbReference type="OMA" id="WGCPAIC"/>
<dbReference type="Gene3D" id="4.10.1240.10">
    <property type="entry name" value="GPCR, family 2, extracellular hormone receptor domain"/>
    <property type="match status" value="1"/>
</dbReference>
<keyword evidence="4 11" id="KW-0812">Transmembrane</keyword>
<evidence type="ECO:0000259" key="13">
    <source>
        <dbReference type="PROSITE" id="PS50261"/>
    </source>
</evidence>
<keyword evidence="3" id="KW-1003">Cell membrane</keyword>
<protein>
    <submittedName>
        <fullName evidence="14">Uncharacterized protein</fullName>
    </submittedName>
</protein>
<evidence type="ECO:0000256" key="6">
    <source>
        <dbReference type="ARBA" id="ARBA00023040"/>
    </source>
</evidence>
<dbReference type="GO" id="GO:0005886">
    <property type="term" value="C:plasma membrane"/>
    <property type="evidence" value="ECO:0007669"/>
    <property type="project" value="UniProtKB-SubCell"/>
</dbReference>
<feature type="domain" description="G-protein coupled receptors family 2 profile 2" evidence="13">
    <location>
        <begin position="162"/>
        <end position="418"/>
    </location>
</feature>
<comment type="subcellular location">
    <subcellularLocation>
        <location evidence="1">Cell membrane</location>
        <topology evidence="1">Multi-pass membrane protein</topology>
    </subcellularLocation>
</comment>